<evidence type="ECO:0000313" key="2">
    <source>
        <dbReference type="Proteomes" id="UP000011988"/>
    </source>
</evidence>
<dbReference type="Proteomes" id="UP000011988">
    <property type="component" value="Unassembled WGS sequence"/>
</dbReference>
<gene>
    <name evidence="1" type="ORF">LEP1GSC194_0129</name>
</gene>
<dbReference type="EMBL" id="ANIK01000056">
    <property type="protein sequence ID" value="EMJ94191.1"/>
    <property type="molecule type" value="Genomic_DNA"/>
</dbReference>
<protein>
    <submittedName>
        <fullName evidence="1">Uncharacterized protein</fullName>
    </submittedName>
</protein>
<name>M6CUL1_9LEPT</name>
<proteinExistence type="predicted"/>
<comment type="caution">
    <text evidence="1">The sequence shown here is derived from an EMBL/GenBank/DDBJ whole genome shotgun (WGS) entry which is preliminary data.</text>
</comment>
<evidence type="ECO:0000313" key="1">
    <source>
        <dbReference type="EMBL" id="EMJ94191.1"/>
    </source>
</evidence>
<reference evidence="1 2" key="1">
    <citation type="submission" date="2013-01" db="EMBL/GenBank/DDBJ databases">
        <authorList>
            <person name="Harkins D.M."/>
            <person name="Durkin A.S."/>
            <person name="Brinkac L.M."/>
            <person name="Haft D.H."/>
            <person name="Selengut J.D."/>
            <person name="Sanka R."/>
            <person name="DePew J."/>
            <person name="Purushe J."/>
            <person name="Galloway R.L."/>
            <person name="Vinetz J.M."/>
            <person name="Sutton G.G."/>
            <person name="Nierman W.C."/>
            <person name="Fouts D.E."/>
        </authorList>
    </citation>
    <scope>NUCLEOTIDE SEQUENCE [LARGE SCALE GENOMIC DNA]</scope>
    <source>
        <strain evidence="1 2">79601</strain>
    </source>
</reference>
<organism evidence="1 2">
    <name type="scientific">Leptospira alstonii serovar Sichuan str. 79601</name>
    <dbReference type="NCBI Taxonomy" id="1218565"/>
    <lineage>
        <taxon>Bacteria</taxon>
        <taxon>Pseudomonadati</taxon>
        <taxon>Spirochaetota</taxon>
        <taxon>Spirochaetia</taxon>
        <taxon>Leptospirales</taxon>
        <taxon>Leptospiraceae</taxon>
        <taxon>Leptospira</taxon>
    </lineage>
</organism>
<dbReference type="AlphaFoldDB" id="M6CUL1"/>
<sequence>MEETEPLIVHKSHRDPTFKKNKLERTPNGSTVAVENRSPLKVRAAFHSIL</sequence>
<accession>M6CUL1</accession>